<dbReference type="EMBL" id="JAULSW010000004">
    <property type="protein sequence ID" value="KAK3385309.1"/>
    <property type="molecule type" value="Genomic_DNA"/>
</dbReference>
<dbReference type="Pfam" id="PF06985">
    <property type="entry name" value="HET"/>
    <property type="match status" value="1"/>
</dbReference>
<dbReference type="PANTHER" id="PTHR33112">
    <property type="entry name" value="DOMAIN PROTEIN, PUTATIVE-RELATED"/>
    <property type="match status" value="1"/>
</dbReference>
<dbReference type="PANTHER" id="PTHR33112:SF1">
    <property type="entry name" value="HETEROKARYON INCOMPATIBILITY DOMAIN-CONTAINING PROTEIN"/>
    <property type="match status" value="1"/>
</dbReference>
<reference evidence="2" key="2">
    <citation type="submission" date="2023-06" db="EMBL/GenBank/DDBJ databases">
        <authorList>
            <consortium name="Lawrence Berkeley National Laboratory"/>
            <person name="Haridas S."/>
            <person name="Hensen N."/>
            <person name="Bonometti L."/>
            <person name="Westerberg I."/>
            <person name="Brannstrom I.O."/>
            <person name="Guillou S."/>
            <person name="Cros-Aarteil S."/>
            <person name="Calhoun S."/>
            <person name="Kuo A."/>
            <person name="Mondo S."/>
            <person name="Pangilinan J."/>
            <person name="Riley R."/>
            <person name="LaButti K."/>
            <person name="Andreopoulos B."/>
            <person name="Lipzen A."/>
            <person name="Chen C."/>
            <person name="Yanf M."/>
            <person name="Daum C."/>
            <person name="Ng V."/>
            <person name="Clum A."/>
            <person name="Steindorff A."/>
            <person name="Ohm R."/>
            <person name="Martin F."/>
            <person name="Silar P."/>
            <person name="Natvig D."/>
            <person name="Lalanne C."/>
            <person name="Gautier V."/>
            <person name="Ament-velasquez S.L."/>
            <person name="Kruys A."/>
            <person name="Hutchinson M.I."/>
            <person name="Powell A.J."/>
            <person name="Barry K."/>
            <person name="Miller A.N."/>
            <person name="Grigoriev I.V."/>
            <person name="Debuchy R."/>
            <person name="Gladieux P."/>
            <person name="Thoren M.H."/>
            <person name="Johannesson H."/>
        </authorList>
    </citation>
    <scope>NUCLEOTIDE SEQUENCE</scope>
    <source>
        <strain evidence="2">CBS 232.78</strain>
    </source>
</reference>
<dbReference type="Proteomes" id="UP001285441">
    <property type="component" value="Unassembled WGS sequence"/>
</dbReference>
<comment type="caution">
    <text evidence="2">The sequence shown here is derived from an EMBL/GenBank/DDBJ whole genome shotgun (WGS) entry which is preliminary data.</text>
</comment>
<evidence type="ECO:0000313" key="2">
    <source>
        <dbReference type="EMBL" id="KAK3385309.1"/>
    </source>
</evidence>
<keyword evidence="3" id="KW-1185">Reference proteome</keyword>
<evidence type="ECO:0000313" key="3">
    <source>
        <dbReference type="Proteomes" id="UP001285441"/>
    </source>
</evidence>
<feature type="domain" description="Heterokaryon incompatibility" evidence="1">
    <location>
        <begin position="242"/>
        <end position="363"/>
    </location>
</feature>
<reference evidence="2" key="1">
    <citation type="journal article" date="2023" name="Mol. Phylogenet. Evol.">
        <title>Genome-scale phylogeny and comparative genomics of the fungal order Sordariales.</title>
        <authorList>
            <person name="Hensen N."/>
            <person name="Bonometti L."/>
            <person name="Westerberg I."/>
            <person name="Brannstrom I.O."/>
            <person name="Guillou S."/>
            <person name="Cros-Aarteil S."/>
            <person name="Calhoun S."/>
            <person name="Haridas S."/>
            <person name="Kuo A."/>
            <person name="Mondo S."/>
            <person name="Pangilinan J."/>
            <person name="Riley R."/>
            <person name="LaButti K."/>
            <person name="Andreopoulos B."/>
            <person name="Lipzen A."/>
            <person name="Chen C."/>
            <person name="Yan M."/>
            <person name="Daum C."/>
            <person name="Ng V."/>
            <person name="Clum A."/>
            <person name="Steindorff A."/>
            <person name="Ohm R.A."/>
            <person name="Martin F."/>
            <person name="Silar P."/>
            <person name="Natvig D.O."/>
            <person name="Lalanne C."/>
            <person name="Gautier V."/>
            <person name="Ament-Velasquez S.L."/>
            <person name="Kruys A."/>
            <person name="Hutchinson M.I."/>
            <person name="Powell A.J."/>
            <person name="Barry K."/>
            <person name="Miller A.N."/>
            <person name="Grigoriev I.V."/>
            <person name="Debuchy R."/>
            <person name="Gladieux P."/>
            <person name="Hiltunen Thoren M."/>
            <person name="Johannesson H."/>
        </authorList>
    </citation>
    <scope>NUCLEOTIDE SEQUENCE</scope>
    <source>
        <strain evidence="2">CBS 232.78</strain>
    </source>
</reference>
<dbReference type="InterPro" id="IPR010730">
    <property type="entry name" value="HET"/>
</dbReference>
<evidence type="ECO:0000259" key="1">
    <source>
        <dbReference type="Pfam" id="PF06985"/>
    </source>
</evidence>
<sequence length="856" mass="97092">MELQDDLLCAACKQLGLASIFDPRRFDDLPGLDTPEGASAKWTRYIQHVGHWSFPESSDNPVAASCPFCVFVRDAVTRGLPAWSKKSRELLVFPSYLLYDFVNFASASSASQASIKVPTTTYLLIVNHQYVEAFDMFNNAESWVDWLRRVCHTPFVAASLSCCVMPHLDGESSGTPPLSASPKTLRDDRPDYQAIRQWLDICVARHGALCSPPSGPPVPRLKLIDCRTRRIINAEPGKKYDYVALSYVWGKKPPDSYDYPQLPESLPLVILDAMTVVLRLGLQYIWIDRYCIWQEDQVHKMSQVNKMDQVYGDAYLAIVACAGDDPSHGLPGHHTMITHRSFQDQREAVAKSVWKSRAWTYQEECLAPRKLYFTDYETSFECHGMMCFEHLALPLAYSSNVGLETQPFWNNKHIHNKPEIIWALVGEYSERQLTYQSDRINAIFGMFNAWSRLHPECSHYWGVPIVAAPSCWKMVDDSEFAIDMNKYIWQGGVSTLTRALLAGLYMWSEDAETQAGERPRHFPSWSWAGQGSKVKVGTLYHRGPTALARRTFEYDAPVWAERPDGTTEAWDKFCQYSATGRLQLPPATQWTPYLHIEGWVFKVGPFCRLTIKDEPATSNIFHVPATVAASSGDQPTPPHYREFKADYCQHPGPDALLTTQYEAITFEPPASARFALVLRGCIDQDSGGAFFERIGVLELAVWEIEGDRKRGEWKIMSVDDDQVGSHLANHVKNVSEVQSFHQCLHTIVITFFGQLRECRRGRRISGPRCIVRVVIDQGAVNVQREQLGCIELRLLYRLPLCFCMLQRAEKVECHFLLSGEGCFGVLASVAEGASLASDEIERFNCNVRYFIQHWSR</sequence>
<protein>
    <submittedName>
        <fullName evidence="2">Heterokaryon incompatibility protein-domain-containing protein</fullName>
    </submittedName>
</protein>
<organism evidence="2 3">
    <name type="scientific">Podospora didyma</name>
    <dbReference type="NCBI Taxonomy" id="330526"/>
    <lineage>
        <taxon>Eukaryota</taxon>
        <taxon>Fungi</taxon>
        <taxon>Dikarya</taxon>
        <taxon>Ascomycota</taxon>
        <taxon>Pezizomycotina</taxon>
        <taxon>Sordariomycetes</taxon>
        <taxon>Sordariomycetidae</taxon>
        <taxon>Sordariales</taxon>
        <taxon>Podosporaceae</taxon>
        <taxon>Podospora</taxon>
    </lineage>
</organism>
<accession>A0AAE0NPH9</accession>
<gene>
    <name evidence="2" type="ORF">B0H63DRAFT_510158</name>
</gene>
<proteinExistence type="predicted"/>
<dbReference type="AlphaFoldDB" id="A0AAE0NPH9"/>
<name>A0AAE0NPH9_9PEZI</name>